<organism evidence="2 3">
    <name type="scientific">Candidatus Coprenecus stercoravium</name>
    <dbReference type="NCBI Taxonomy" id="2840735"/>
    <lineage>
        <taxon>Bacteria</taxon>
        <taxon>Pseudomonadati</taxon>
        <taxon>Bacteroidota</taxon>
        <taxon>Bacteroidia</taxon>
        <taxon>Bacteroidales</taxon>
        <taxon>Rikenellaceae</taxon>
        <taxon>Rikenellaceae incertae sedis</taxon>
        <taxon>Candidatus Coprenecus</taxon>
    </lineage>
</organism>
<gene>
    <name evidence="2" type="ORF">IAC04_04795</name>
</gene>
<dbReference type="Pfam" id="PF16378">
    <property type="entry name" value="DUF4988"/>
    <property type="match status" value="1"/>
</dbReference>
<dbReference type="EMBL" id="DXAW01000089">
    <property type="protein sequence ID" value="HIZ85789.1"/>
    <property type="molecule type" value="Genomic_DNA"/>
</dbReference>
<comment type="caution">
    <text evidence="2">The sequence shown here is derived from an EMBL/GenBank/DDBJ whole genome shotgun (WGS) entry which is preliminary data.</text>
</comment>
<name>A0A9D2K9E0_9BACT</name>
<sequence>MLLLVSLGSCSKYDDSGIRDYMSEISGRVDSLESRVDSIQSTINTLQALVDRQQGRITVDSVEQLKDSVAIHFSDGKIVSLADGEDGNPASDGTPGSTPAAITVVKGEDGVYYWATVKEGEEPKVIEVDGKKFPTSTEAPKIRINEESGYWEVYSNGEWKTTNVSAEDAGATYITKIEEKETTIDVTLAGDVPLTFEKTIELSLQFLSKEEEGEAITAAYFPSEAGETQGIKYKVTPANAQITLTKPEGWKAVLNEETGEIDITSPSSNNTYAEKYGKVSALLTLEDGSSAIASLDVYIGNPPSSEVFVGDYLYSDGTWSTDLYEGKEVIGIVFWAGNLGAEDAELAKDHPDAVNGLAVSLEYAFNPVNWLPNTISIADWIETSDVSGIENSLQGGTDKDTEPSNFYALGYANTKIMRAFFEEYAGFTLLDYLTRFEKENPAPEKTSGWFIPSVQEFSRLCFGSSTAYTNLVGKECTVVTTVNEKLEALGYTPFNLETDRLWLSMECDESRAYVGYFNNNGDAVEDEITGELLGFANTSRAFKSTTIAAQMSYVRPVIAF</sequence>
<reference evidence="2" key="1">
    <citation type="journal article" date="2021" name="PeerJ">
        <title>Extensive microbial diversity within the chicken gut microbiome revealed by metagenomics and culture.</title>
        <authorList>
            <person name="Gilroy R."/>
            <person name="Ravi A."/>
            <person name="Getino M."/>
            <person name="Pursley I."/>
            <person name="Horton D.L."/>
            <person name="Alikhan N.F."/>
            <person name="Baker D."/>
            <person name="Gharbi K."/>
            <person name="Hall N."/>
            <person name="Watson M."/>
            <person name="Adriaenssens E.M."/>
            <person name="Foster-Nyarko E."/>
            <person name="Jarju S."/>
            <person name="Secka A."/>
            <person name="Antonio M."/>
            <person name="Oren A."/>
            <person name="Chaudhuri R.R."/>
            <person name="La Ragione R."/>
            <person name="Hildebrand F."/>
            <person name="Pallen M.J."/>
        </authorList>
    </citation>
    <scope>NUCLEOTIDE SEQUENCE</scope>
    <source>
        <strain evidence="2">Gambia16-554</strain>
    </source>
</reference>
<dbReference type="InterPro" id="IPR032149">
    <property type="entry name" value="DUF4988"/>
</dbReference>
<protein>
    <submittedName>
        <fullName evidence="2">DUF4988 domain-containing protein</fullName>
    </submittedName>
</protein>
<evidence type="ECO:0000313" key="3">
    <source>
        <dbReference type="Proteomes" id="UP000824115"/>
    </source>
</evidence>
<dbReference type="Proteomes" id="UP000824115">
    <property type="component" value="Unassembled WGS sequence"/>
</dbReference>
<accession>A0A9D2K9E0</accession>
<reference evidence="2" key="2">
    <citation type="submission" date="2021-04" db="EMBL/GenBank/DDBJ databases">
        <authorList>
            <person name="Gilroy R."/>
        </authorList>
    </citation>
    <scope>NUCLEOTIDE SEQUENCE</scope>
    <source>
        <strain evidence="2">Gambia16-554</strain>
    </source>
</reference>
<evidence type="ECO:0000313" key="2">
    <source>
        <dbReference type="EMBL" id="HIZ85789.1"/>
    </source>
</evidence>
<dbReference type="AlphaFoldDB" id="A0A9D2K9E0"/>
<evidence type="ECO:0000259" key="1">
    <source>
        <dbReference type="Pfam" id="PF16378"/>
    </source>
</evidence>
<proteinExistence type="predicted"/>
<feature type="domain" description="DUF4988" evidence="1">
    <location>
        <begin position="19"/>
        <end position="157"/>
    </location>
</feature>